<dbReference type="Pfam" id="PF07165">
    <property type="entry name" value="DUF1397"/>
    <property type="match status" value="1"/>
</dbReference>
<organism evidence="1">
    <name type="scientific">Timema cristinae</name>
    <name type="common">Walking stick</name>
    <dbReference type="NCBI Taxonomy" id="61476"/>
    <lineage>
        <taxon>Eukaryota</taxon>
        <taxon>Metazoa</taxon>
        <taxon>Ecdysozoa</taxon>
        <taxon>Arthropoda</taxon>
        <taxon>Hexapoda</taxon>
        <taxon>Insecta</taxon>
        <taxon>Pterygota</taxon>
        <taxon>Neoptera</taxon>
        <taxon>Polyneoptera</taxon>
        <taxon>Phasmatodea</taxon>
        <taxon>Timematodea</taxon>
        <taxon>Timematoidea</taxon>
        <taxon>Timematidae</taxon>
        <taxon>Timema</taxon>
    </lineage>
</organism>
<dbReference type="PANTHER" id="PTHR20997:SF2">
    <property type="entry name" value="EG:BACR42I17.2 PROTEIN-RELATED"/>
    <property type="match status" value="1"/>
</dbReference>
<dbReference type="EMBL" id="OC323571">
    <property type="protein sequence ID" value="CAD7413254.1"/>
    <property type="molecule type" value="Genomic_DNA"/>
</dbReference>
<sequence length="231" mass="25257">MSLKVSTADQALHFLPKFGYLPLMGPSEMDLHQVQEMLEHKCLQGGGEAAVLEATKAIGEVIECLILATNHTSILGIGRNGSLELYIQNVQCSLRCISRLRSSVSRCGVVFSTAMEACMDADEKTDLEIVTNVSSALAEFVCSQLGHSAIDLALECVQLRQLQLRQCGASFATLVTKDEEPTVRLLPRLALSKQQCSSLEDSLQCVLHVLDTCREFFKNIVDIVRTNVCPA</sequence>
<dbReference type="AlphaFoldDB" id="A0A7R9DEM5"/>
<evidence type="ECO:0000313" key="1">
    <source>
        <dbReference type="EMBL" id="CAD7413254.1"/>
    </source>
</evidence>
<dbReference type="PANTHER" id="PTHR20997">
    <property type="entry name" value="EG:BACR42I17.2 PROTEIN-RELATED"/>
    <property type="match status" value="1"/>
</dbReference>
<accession>A0A7R9DEM5</accession>
<dbReference type="InterPro" id="IPR009832">
    <property type="entry name" value="DUF1397"/>
</dbReference>
<proteinExistence type="predicted"/>
<protein>
    <submittedName>
        <fullName evidence="1">Uncharacterized protein</fullName>
    </submittedName>
</protein>
<name>A0A7R9DEM5_TIMCR</name>
<gene>
    <name evidence="1" type="ORF">TCEB3V08_LOCUS11698</name>
</gene>
<reference evidence="1" key="1">
    <citation type="submission" date="2020-11" db="EMBL/GenBank/DDBJ databases">
        <authorList>
            <person name="Tran Van P."/>
        </authorList>
    </citation>
    <scope>NUCLEOTIDE SEQUENCE</scope>
</reference>